<dbReference type="InterPro" id="IPR020590">
    <property type="entry name" value="Guanylate_kinase_CS"/>
</dbReference>
<evidence type="ECO:0000259" key="5">
    <source>
        <dbReference type="PROSITE" id="PS50021"/>
    </source>
</evidence>
<dbReference type="InterPro" id="IPR050716">
    <property type="entry name" value="MAGUK"/>
</dbReference>
<evidence type="ECO:0000256" key="2">
    <source>
        <dbReference type="ARBA" id="ARBA00022443"/>
    </source>
</evidence>
<reference evidence="9" key="1">
    <citation type="submission" date="2017-08" db="EMBL/GenBank/DDBJ databases">
        <title>New genomic data challenges the traditional vision of epithelium evolution in sponges and ctenophores.</title>
        <authorList>
            <person name="Belahbib H."/>
            <person name="Renard E."/>
            <person name="Santini S."/>
            <person name="Jourda C."/>
            <person name="Claverie J.-M."/>
            <person name="Borchiellini C."/>
            <person name="Le Bivic A."/>
        </authorList>
    </citation>
    <scope>NUCLEOTIDE SEQUENCE</scope>
    <source>
        <strain evidence="9">ID9</strain>
    </source>
</reference>
<evidence type="ECO:0000256" key="4">
    <source>
        <dbReference type="SAM" id="MobiDB-lite"/>
    </source>
</evidence>
<dbReference type="Gene3D" id="3.40.50.300">
    <property type="entry name" value="P-loop containing nucleotide triphosphate hydrolases"/>
    <property type="match status" value="1"/>
</dbReference>
<dbReference type="SMART" id="SM00326">
    <property type="entry name" value="SH3"/>
    <property type="match status" value="1"/>
</dbReference>
<dbReference type="Gene3D" id="1.10.287.650">
    <property type="entry name" value="L27 domain"/>
    <property type="match status" value="2"/>
</dbReference>
<dbReference type="InterPro" id="IPR027417">
    <property type="entry name" value="P-loop_NTPase"/>
</dbReference>
<feature type="region of interest" description="Disordered" evidence="4">
    <location>
        <begin position="903"/>
        <end position="949"/>
    </location>
</feature>
<dbReference type="SMART" id="SM00569">
    <property type="entry name" value="L27"/>
    <property type="match status" value="2"/>
</dbReference>
<dbReference type="InterPro" id="IPR036028">
    <property type="entry name" value="SH3-like_dom_sf"/>
</dbReference>
<evidence type="ECO:0000256" key="1">
    <source>
        <dbReference type="ARBA" id="ARBA00007014"/>
    </source>
</evidence>
<dbReference type="SUPFAM" id="SSF47576">
    <property type="entry name" value="Calponin-homology domain, CH-domain"/>
    <property type="match status" value="1"/>
</dbReference>
<dbReference type="InterPro" id="IPR001478">
    <property type="entry name" value="PDZ"/>
</dbReference>
<dbReference type="InterPro" id="IPR004172">
    <property type="entry name" value="L27_dom"/>
</dbReference>
<dbReference type="InterPro" id="IPR003096">
    <property type="entry name" value="SM22_calponin"/>
</dbReference>
<dbReference type="Pfam" id="PF00307">
    <property type="entry name" value="CH"/>
    <property type="match status" value="1"/>
</dbReference>
<evidence type="ECO:0000256" key="3">
    <source>
        <dbReference type="ARBA" id="ARBA00022658"/>
    </source>
</evidence>
<feature type="compositionally biased region" description="Acidic residues" evidence="4">
    <location>
        <begin position="621"/>
        <end position="635"/>
    </location>
</feature>
<feature type="compositionally biased region" description="Basic and acidic residues" evidence="4">
    <location>
        <begin position="221"/>
        <end position="250"/>
    </location>
</feature>
<dbReference type="InterPro" id="IPR008145">
    <property type="entry name" value="GK/Ca_channel_bsu"/>
</dbReference>
<name>A0A2P1GIZ5_OSCLO</name>
<keyword evidence="3" id="KW-0344">Guanine-nucleotide releasing factor</keyword>
<dbReference type="PANTHER" id="PTHR23122">
    <property type="entry name" value="MEMBRANE-ASSOCIATED GUANYLATE KINASE MAGUK"/>
    <property type="match status" value="1"/>
</dbReference>
<sequence>MNSVHSQSRERDSGSFSNQSAFETDLALAEAKRWIEEVTEEKFRSSRFKASLQDGILLCKLVNRLKPGVVRKINTIPTTMCYMENVSFFLNACKELGLKGSQLFDVSDLQDVPRRKEAKGGSIRGDYERTLRNVCITIYWLGRAANRISGYEGPQLDEKKFMELIGPHSLAGEENKPIGGFHALERSDYDDATLGRESLAIALKKDPGALSENGGHAVRRANDHAEANRPESATAEKERPATVEREEVLRSKPSSGDASKRASDVFRDIAISVDMRPGENRFGFSVVGGKDEGFQVKVDSVQSGLPAERAGLRRGDLVLWVNGQTVLNADHRQVVSLITECVVQKSITLGVRRTMLRSGSLTDDSDVKTTAPATDSVSSDRGDGTPTAPVASPRKPEAVKKRYKTSRALEVHFQTKKRTRTEVTCHEEEEEVPASLQSGRSRRIVYVTRAELVRHFETSTKPKKEIAWLIIYTGGLFAPVPVQVTSRTVRVQRERVSEVVRSGGSGAVAAGTTAETVTVRRAARPSSQVLDHTAPVIVDQTEPVVVTDVVERKEVPLESFVLDDKKRKRRTSSEVSDNNDERTKRDGREGSSSSSSSSSSDDANVPLAKKATSNGDVAPMDVDDGDGDGDGESEEVISATRHGKVKVDWGVDEAMDRDGDDDNDRSESIGRDSDDDNVVVRGMRIAAPLREADFDTRGMAPVDETQDSVMLESVVESAPDWGELERLGDDDDDDQAAAAAPEAAEATTTTTTTTVSQPIRRHREFISESEFEEVNTTIVNVHERSSLRLHWQTRRVPAAGGNVIVVEQKAQPIPAPRATAVLVRNVAVAEPAELTRSEPRTRLEGDESWVSEGGVGDSFAVSGDGESEEIETAAPSLKFQTQLDEAVPAVATVMSPVSHKLVDVSEKPSPKPRIKLTGDNEWGDDEGESSFAVTGEADTDEYEVEGRRQRAPVATVTTVTTVESVPLRQLDELKATEDEKQRYSLTEEEKLRTKREIENIWAQAENRDERSNSPSPEKKEVTEAAVVVEADVVESVNDASSPVVRPARQISSSAWDDESSVEGGKFKRYEGVEPLLASLAHIKSKYNAEEPGEFDISFLEEYIARPEFSSAMKVHNRVIEVSSENGPKPVVSRARSLLDDTRATAEKGKTTEADELAALLMNPHFQGVCYAHDRIADRDFAPPTPVLEGLVEKAPLPIDERAPGLDLIEPVKSAPDIEVASPVDMKEPMRIVRIPRTGNDPIGVTVRTDDDKVFVSRIMKNSKADKLGELREGDEILQINRKPVQGKSIDDVAGLMRAAPGPVDLALKPTGFNDSPPDQTEIFVKANFSYDPTNDPYIPCDELGLAFKTGDILHIYNQSDAFWWQATLADDVTREFAGLVPGREQHERKQAMTPKVRPDDDDDEFGRPNRKKKKKGSCVPKKSKKRRHLYRPGDSVVGYGNDEDDVPPYEQVIKVNPDPRHRRPIVFIGPDGIGTRSVIQHLISLDEQKFASVLPETSRPMRLDERDGDLYRFVTKDQMERDYKSNSYVEYGELNGNYYGTRTESIRSIVESGRVCLLSLHQKALKLMKQSDLKPYTIFVRPGDHGPTPVTNGHSAANGTDETLKRQQNEARYIDAHFGHYVDQTIVLSDVGSAAKEVLRAVDRLASQPQWMYASWDHRR</sequence>
<dbReference type="InterPro" id="IPR036034">
    <property type="entry name" value="PDZ_sf"/>
</dbReference>
<dbReference type="GO" id="GO:0005085">
    <property type="term" value="F:guanyl-nucleotide exchange factor activity"/>
    <property type="evidence" value="ECO:0007669"/>
    <property type="project" value="UniProtKB-KW"/>
</dbReference>
<organism evidence="9">
    <name type="scientific">Oscarella lobularis</name>
    <name type="common">Bubble oscar sponge</name>
    <name type="synonym">Halisarca lobularis</name>
    <dbReference type="NCBI Taxonomy" id="121494"/>
    <lineage>
        <taxon>Eukaryota</taxon>
        <taxon>Metazoa</taxon>
        <taxon>Porifera</taxon>
        <taxon>Homoscleromorpha</taxon>
        <taxon>Homosclerophorida</taxon>
        <taxon>Oscarellidae</taxon>
        <taxon>Oscarella</taxon>
    </lineage>
</organism>
<feature type="region of interest" description="Disordered" evidence="4">
    <location>
        <begin position="1380"/>
        <end position="1445"/>
    </location>
</feature>
<dbReference type="InterPro" id="IPR014775">
    <property type="entry name" value="L27_C"/>
</dbReference>
<dbReference type="InterPro" id="IPR036872">
    <property type="entry name" value="CH_dom_sf"/>
</dbReference>
<dbReference type="InterPro" id="IPR036892">
    <property type="entry name" value="L27_dom_sf"/>
</dbReference>
<dbReference type="SUPFAM" id="SSF50044">
    <property type="entry name" value="SH3-domain"/>
    <property type="match status" value="1"/>
</dbReference>
<dbReference type="PROSITE" id="PS50052">
    <property type="entry name" value="GUANYLATE_KINASE_2"/>
    <property type="match status" value="1"/>
</dbReference>
<protein>
    <submittedName>
        <fullName evidence="9">MPP5</fullName>
    </submittedName>
</protein>
<feature type="domain" description="PDZ" evidence="7">
    <location>
        <begin position="1231"/>
        <end position="1311"/>
    </location>
</feature>
<evidence type="ECO:0000313" key="9">
    <source>
        <dbReference type="EMBL" id="AVM85884.1"/>
    </source>
</evidence>
<accession>A0A2P1GIZ5</accession>
<dbReference type="SUPFAM" id="SSF101288">
    <property type="entry name" value="L27 domain"/>
    <property type="match status" value="1"/>
</dbReference>
<comment type="similarity">
    <text evidence="1">Belongs to the MAGUK family.</text>
</comment>
<feature type="domain" description="Guanylate kinase-like" evidence="6">
    <location>
        <begin position="1462"/>
        <end position="1643"/>
    </location>
</feature>
<dbReference type="PROSITE" id="PS00856">
    <property type="entry name" value="GUANYLATE_KINASE_1"/>
    <property type="match status" value="1"/>
</dbReference>
<dbReference type="InterPro" id="IPR001452">
    <property type="entry name" value="SH3_domain"/>
</dbReference>
<keyword evidence="2" id="KW-0728">SH3 domain</keyword>
<feature type="compositionally biased region" description="Low complexity" evidence="4">
    <location>
        <begin position="736"/>
        <end position="754"/>
    </location>
</feature>
<dbReference type="Gene3D" id="1.10.418.10">
    <property type="entry name" value="Calponin-like domain"/>
    <property type="match status" value="1"/>
</dbReference>
<feature type="domain" description="Calponin-homology (CH)" evidence="5">
    <location>
        <begin position="25"/>
        <end position="131"/>
    </location>
</feature>
<dbReference type="Pfam" id="PF00625">
    <property type="entry name" value="Guanylate_kin"/>
    <property type="match status" value="1"/>
</dbReference>
<dbReference type="Gene3D" id="2.30.30.40">
    <property type="entry name" value="SH3 Domains"/>
    <property type="match status" value="1"/>
</dbReference>
<feature type="region of interest" description="Disordered" evidence="4">
    <location>
        <begin position="723"/>
        <end position="756"/>
    </location>
</feature>
<evidence type="ECO:0000259" key="8">
    <source>
        <dbReference type="PROSITE" id="PS51022"/>
    </source>
</evidence>
<dbReference type="SMART" id="SM00072">
    <property type="entry name" value="GuKc"/>
    <property type="match status" value="1"/>
</dbReference>
<dbReference type="CDD" id="cd21208">
    <property type="entry name" value="CH_LMO7-like"/>
    <property type="match status" value="1"/>
</dbReference>
<dbReference type="CDD" id="cd11862">
    <property type="entry name" value="SH3_MPP"/>
    <property type="match status" value="1"/>
</dbReference>
<dbReference type="InterPro" id="IPR001715">
    <property type="entry name" value="CH_dom"/>
</dbReference>
<dbReference type="SMART" id="SM00033">
    <property type="entry name" value="CH"/>
    <property type="match status" value="1"/>
</dbReference>
<dbReference type="FunFam" id="1.10.418.10:FF:000038">
    <property type="entry name" value="LIM and calponin homology domains-containing protein 1"/>
    <property type="match status" value="1"/>
</dbReference>
<dbReference type="Pfam" id="PF00595">
    <property type="entry name" value="PDZ"/>
    <property type="match status" value="2"/>
</dbReference>
<dbReference type="PROSITE" id="PS50021">
    <property type="entry name" value="CH"/>
    <property type="match status" value="1"/>
</dbReference>
<proteinExistence type="evidence at transcript level"/>
<dbReference type="SUPFAM" id="SSF52540">
    <property type="entry name" value="P-loop containing nucleoside triphosphate hydrolases"/>
    <property type="match status" value="1"/>
</dbReference>
<evidence type="ECO:0000259" key="6">
    <source>
        <dbReference type="PROSITE" id="PS50052"/>
    </source>
</evidence>
<feature type="region of interest" description="Disordered" evidence="4">
    <location>
        <begin position="360"/>
        <end position="403"/>
    </location>
</feature>
<feature type="domain" description="PDZ" evidence="7">
    <location>
        <begin position="270"/>
        <end position="340"/>
    </location>
</feature>
<feature type="compositionally biased region" description="Basic and acidic residues" evidence="4">
    <location>
        <begin position="645"/>
        <end position="657"/>
    </location>
</feature>
<dbReference type="SMART" id="SM00228">
    <property type="entry name" value="PDZ"/>
    <property type="match status" value="2"/>
</dbReference>
<feature type="compositionally biased region" description="Basic and acidic residues" evidence="4">
    <location>
        <begin position="579"/>
        <end position="589"/>
    </location>
</feature>
<dbReference type="InterPro" id="IPR008144">
    <property type="entry name" value="Guanylate_kin-like_dom"/>
</dbReference>
<dbReference type="PROSITE" id="PS51022">
    <property type="entry name" value="L27"/>
    <property type="match status" value="1"/>
</dbReference>
<feature type="compositionally biased region" description="Low complexity" evidence="4">
    <location>
        <begin position="591"/>
        <end position="600"/>
    </location>
</feature>
<dbReference type="PROSITE" id="PS50106">
    <property type="entry name" value="PDZ"/>
    <property type="match status" value="2"/>
</dbReference>
<dbReference type="Gene3D" id="2.30.42.10">
    <property type="match status" value="2"/>
</dbReference>
<dbReference type="EMBL" id="MF780960">
    <property type="protein sequence ID" value="AVM85884.1"/>
    <property type="molecule type" value="mRNA"/>
</dbReference>
<feature type="region of interest" description="Disordered" evidence="4">
    <location>
        <begin position="221"/>
        <end position="261"/>
    </location>
</feature>
<evidence type="ECO:0000259" key="7">
    <source>
        <dbReference type="PROSITE" id="PS50106"/>
    </source>
</evidence>
<dbReference type="PRINTS" id="PR00888">
    <property type="entry name" value="SM22CALPONIN"/>
</dbReference>
<feature type="domain" description="L27" evidence="8">
    <location>
        <begin position="1127"/>
        <end position="1183"/>
    </location>
</feature>
<feature type="compositionally biased region" description="Basic residues" evidence="4">
    <location>
        <begin position="1408"/>
        <end position="1430"/>
    </location>
</feature>
<dbReference type="Pfam" id="PF02828">
    <property type="entry name" value="L27"/>
    <property type="match status" value="1"/>
</dbReference>
<feature type="region of interest" description="Disordered" evidence="4">
    <location>
        <begin position="565"/>
        <end position="676"/>
    </location>
</feature>
<dbReference type="SUPFAM" id="SSF50156">
    <property type="entry name" value="PDZ domain-like"/>
    <property type="match status" value="2"/>
</dbReference>